<evidence type="ECO:0000256" key="1">
    <source>
        <dbReference type="SAM" id="Phobius"/>
    </source>
</evidence>
<organism evidence="2">
    <name type="scientific">Chlamydomonas leiostraca</name>
    <dbReference type="NCBI Taxonomy" id="1034604"/>
    <lineage>
        <taxon>Eukaryota</taxon>
        <taxon>Viridiplantae</taxon>
        <taxon>Chlorophyta</taxon>
        <taxon>core chlorophytes</taxon>
        <taxon>Chlorophyceae</taxon>
        <taxon>CS clade</taxon>
        <taxon>Chlamydomonadales</taxon>
        <taxon>Chlamydomonadaceae</taxon>
        <taxon>Chlamydomonas</taxon>
    </lineage>
</organism>
<keyword evidence="1" id="KW-0812">Transmembrane</keyword>
<name>A0A7S0WS43_9CHLO</name>
<feature type="transmembrane region" description="Helical" evidence="1">
    <location>
        <begin position="27"/>
        <end position="54"/>
    </location>
</feature>
<feature type="transmembrane region" description="Helical" evidence="1">
    <location>
        <begin position="66"/>
        <end position="86"/>
    </location>
</feature>
<sequence>VQRAMMALATLPGYAIAKQLVIVYGHAWWPVMLCTALVEWVYGTRFSLVGMLAFQTLPSRELVAVWQLLTIVVGTLVPFVVLIVGYTSQLNYSNLTNVLIGVGVAEGVRFGAMCGLTLGGVHHKENLSTL</sequence>
<dbReference type="AlphaFoldDB" id="A0A7S0WS43"/>
<proteinExistence type="predicted"/>
<protein>
    <submittedName>
        <fullName evidence="2">Uncharacterized protein</fullName>
    </submittedName>
</protein>
<accession>A0A7S0WS43</accession>
<dbReference type="EMBL" id="HBFB01017892">
    <property type="protein sequence ID" value="CAD8681258.1"/>
    <property type="molecule type" value="Transcribed_RNA"/>
</dbReference>
<feature type="transmembrane region" description="Helical" evidence="1">
    <location>
        <begin position="98"/>
        <end position="121"/>
    </location>
</feature>
<keyword evidence="1" id="KW-1133">Transmembrane helix</keyword>
<feature type="non-terminal residue" evidence="2">
    <location>
        <position position="1"/>
    </location>
</feature>
<reference evidence="2" key="1">
    <citation type="submission" date="2021-01" db="EMBL/GenBank/DDBJ databases">
        <authorList>
            <person name="Corre E."/>
            <person name="Pelletier E."/>
            <person name="Niang G."/>
            <person name="Scheremetjew M."/>
            <person name="Finn R."/>
            <person name="Kale V."/>
            <person name="Holt S."/>
            <person name="Cochrane G."/>
            <person name="Meng A."/>
            <person name="Brown T."/>
            <person name="Cohen L."/>
        </authorList>
    </citation>
    <scope>NUCLEOTIDE SEQUENCE</scope>
    <source>
        <strain evidence="2">SAG 11-49</strain>
    </source>
</reference>
<keyword evidence="1" id="KW-0472">Membrane</keyword>
<evidence type="ECO:0000313" key="2">
    <source>
        <dbReference type="EMBL" id="CAD8681258.1"/>
    </source>
</evidence>
<gene>
    <name evidence="2" type="ORF">CLEI1391_LOCUS10035</name>
</gene>